<reference evidence="3 4" key="1">
    <citation type="submission" date="2019-09" db="EMBL/GenBank/DDBJ databases">
        <title>A chromosome-level genome assembly of the Chinese tupelo Nyssa sinensis.</title>
        <authorList>
            <person name="Yang X."/>
            <person name="Kang M."/>
            <person name="Yang Y."/>
            <person name="Xiong H."/>
            <person name="Wang M."/>
            <person name="Zhang Z."/>
            <person name="Wang Z."/>
            <person name="Wu H."/>
            <person name="Ma T."/>
            <person name="Liu J."/>
            <person name="Xi Z."/>
        </authorList>
    </citation>
    <scope>NUCLEOTIDE SEQUENCE [LARGE SCALE GENOMIC DNA]</scope>
    <source>
        <strain evidence="3">J267</strain>
        <tissue evidence="3">Leaf</tissue>
    </source>
</reference>
<feature type="chain" id="PRO_5023848588" description="Secreted protein" evidence="2">
    <location>
        <begin position="18"/>
        <end position="83"/>
    </location>
</feature>
<sequence>MWSITVVASVVGGRVVASVVSGGIGDGDGADNGCDVYWFLESKPPDQQHCKSYYLKSQSLEQQTGTSLNPNQWPDLTGYGPPT</sequence>
<accession>A0A5J4ZNL0</accession>
<keyword evidence="2" id="KW-0732">Signal</keyword>
<name>A0A5J4ZNL0_9ASTE</name>
<gene>
    <name evidence="3" type="ORF">F0562_013494</name>
</gene>
<organism evidence="3 4">
    <name type="scientific">Nyssa sinensis</name>
    <dbReference type="NCBI Taxonomy" id="561372"/>
    <lineage>
        <taxon>Eukaryota</taxon>
        <taxon>Viridiplantae</taxon>
        <taxon>Streptophyta</taxon>
        <taxon>Embryophyta</taxon>
        <taxon>Tracheophyta</taxon>
        <taxon>Spermatophyta</taxon>
        <taxon>Magnoliopsida</taxon>
        <taxon>eudicotyledons</taxon>
        <taxon>Gunneridae</taxon>
        <taxon>Pentapetalae</taxon>
        <taxon>asterids</taxon>
        <taxon>Cornales</taxon>
        <taxon>Nyssaceae</taxon>
        <taxon>Nyssa</taxon>
    </lineage>
</organism>
<protein>
    <recommendedName>
        <fullName evidence="5">Secreted protein</fullName>
    </recommendedName>
</protein>
<dbReference type="Proteomes" id="UP000325577">
    <property type="component" value="Linkage Group LG6"/>
</dbReference>
<evidence type="ECO:0000313" key="3">
    <source>
        <dbReference type="EMBL" id="KAA8519238.1"/>
    </source>
</evidence>
<evidence type="ECO:0000313" key="4">
    <source>
        <dbReference type="Proteomes" id="UP000325577"/>
    </source>
</evidence>
<proteinExistence type="predicted"/>
<feature type="signal peptide" evidence="2">
    <location>
        <begin position="1"/>
        <end position="17"/>
    </location>
</feature>
<feature type="region of interest" description="Disordered" evidence="1">
    <location>
        <begin position="61"/>
        <end position="83"/>
    </location>
</feature>
<evidence type="ECO:0000256" key="2">
    <source>
        <dbReference type="SAM" id="SignalP"/>
    </source>
</evidence>
<feature type="compositionally biased region" description="Polar residues" evidence="1">
    <location>
        <begin position="61"/>
        <end position="74"/>
    </location>
</feature>
<dbReference type="EMBL" id="CM018049">
    <property type="protein sequence ID" value="KAA8519238.1"/>
    <property type="molecule type" value="Genomic_DNA"/>
</dbReference>
<keyword evidence="4" id="KW-1185">Reference proteome</keyword>
<evidence type="ECO:0000256" key="1">
    <source>
        <dbReference type="SAM" id="MobiDB-lite"/>
    </source>
</evidence>
<evidence type="ECO:0008006" key="5">
    <source>
        <dbReference type="Google" id="ProtNLM"/>
    </source>
</evidence>
<dbReference type="AlphaFoldDB" id="A0A5J4ZNL0"/>